<evidence type="ECO:0000256" key="5">
    <source>
        <dbReference type="ARBA" id="ARBA00023242"/>
    </source>
</evidence>
<dbReference type="Pfam" id="PF00076">
    <property type="entry name" value="RRM_1"/>
    <property type="match status" value="2"/>
</dbReference>
<gene>
    <name evidence="9" type="ORF">CDAUBV1_LOCUS6423</name>
</gene>
<dbReference type="PROSITE" id="PS50102">
    <property type="entry name" value="RRM"/>
    <property type="match status" value="3"/>
</dbReference>
<evidence type="ECO:0000256" key="4">
    <source>
        <dbReference type="ARBA" id="ARBA00023187"/>
    </source>
</evidence>
<name>A0AAV2T7R7_CALDB</name>
<dbReference type="FunFam" id="3.30.70.330:FF:000136">
    <property type="entry name" value="poly(U)-binding-splicing factor PUF60 isoform X1"/>
    <property type="match status" value="1"/>
</dbReference>
<feature type="domain" description="RRM" evidence="8">
    <location>
        <begin position="429"/>
        <end position="514"/>
    </location>
</feature>
<dbReference type="GO" id="GO:0006376">
    <property type="term" value="P:mRNA splice site recognition"/>
    <property type="evidence" value="ECO:0007669"/>
    <property type="project" value="TreeGrafter"/>
</dbReference>
<keyword evidence="3 6" id="KW-0694">RNA-binding</keyword>
<dbReference type="Gene3D" id="3.30.70.330">
    <property type="match status" value="3"/>
</dbReference>
<dbReference type="PANTHER" id="PTHR47330">
    <property type="entry name" value="POLY(U)-BINDING-SPLICING FACTOR PUF60-B-RELATED"/>
    <property type="match status" value="1"/>
</dbReference>
<organism evidence="9 10">
    <name type="scientific">Calicophoron daubneyi</name>
    <name type="common">Rumen fluke</name>
    <name type="synonym">Paramphistomum daubneyi</name>
    <dbReference type="NCBI Taxonomy" id="300641"/>
    <lineage>
        <taxon>Eukaryota</taxon>
        <taxon>Metazoa</taxon>
        <taxon>Spiralia</taxon>
        <taxon>Lophotrochozoa</taxon>
        <taxon>Platyhelminthes</taxon>
        <taxon>Trematoda</taxon>
        <taxon>Digenea</taxon>
        <taxon>Plagiorchiida</taxon>
        <taxon>Pronocephalata</taxon>
        <taxon>Paramphistomoidea</taxon>
        <taxon>Paramphistomidae</taxon>
        <taxon>Calicophoron</taxon>
    </lineage>
</organism>
<evidence type="ECO:0000256" key="6">
    <source>
        <dbReference type="PROSITE-ProRule" id="PRU00176"/>
    </source>
</evidence>
<dbReference type="GO" id="GO:0071011">
    <property type="term" value="C:precatalytic spliceosome"/>
    <property type="evidence" value="ECO:0007669"/>
    <property type="project" value="TreeGrafter"/>
</dbReference>
<dbReference type="GO" id="GO:0071013">
    <property type="term" value="C:catalytic step 2 spliceosome"/>
    <property type="evidence" value="ECO:0007669"/>
    <property type="project" value="TreeGrafter"/>
</dbReference>
<dbReference type="InterPro" id="IPR000504">
    <property type="entry name" value="RRM_dom"/>
</dbReference>
<feature type="compositionally biased region" description="Polar residues" evidence="7">
    <location>
        <begin position="333"/>
        <end position="354"/>
    </location>
</feature>
<dbReference type="InterPro" id="IPR051974">
    <property type="entry name" value="PUF60_regulator"/>
</dbReference>
<evidence type="ECO:0000256" key="1">
    <source>
        <dbReference type="ARBA" id="ARBA00004123"/>
    </source>
</evidence>
<sequence>MFSVSTPGSVTALNLLNLSTIIEPNGPVFNGPGASKPNTPFLLRTLELPEREAIEKAKKYAMEQSIRAVLLRQTQSQQSLQLNNIKKNQTVALLNRVYVGSIAYDVKEESLRQAFLPFGPLKSVSMSWDPATQKHKGFAFLEYEYPEAAQLAIEQMNNASFGGRQLKVGRPSNLANADPIIAELVAEHKLENRIYVSGIHLDLTEDDVSLVFEAFGKILFCKLLPDSARPECHRGFGYIEYQNFQSAADAVASMNQFNLGGQLLRVCKAISPPEGISSATSSTLPPAAAVAAASATAKVLSMETEQLPANTSQSQSPAPQQLLLPMATTSVAAHNGFSSSPSAAVHTAPTQRTTGFGPKAEVPLANAVPQTVIPTIAPEPPGSFEPMNHQELQPQPPISTPSTIPMPPPSEDMHGVSHSDIPMPQPIPGVLVLRNMVGPEDCDEELEVEVASECSKYGSVERVIIHQETDSETNAIIVKVFVRFSLLDSVHNAISALNGRYFAGRQITAEPYDVQAFMENDLSH</sequence>
<dbReference type="SMART" id="SM00361">
    <property type="entry name" value="RRM_1"/>
    <property type="match status" value="3"/>
</dbReference>
<dbReference type="InterPro" id="IPR012677">
    <property type="entry name" value="Nucleotide-bd_a/b_plait_sf"/>
</dbReference>
<protein>
    <recommendedName>
        <fullName evidence="8">RRM domain-containing protein</fullName>
    </recommendedName>
</protein>
<evidence type="ECO:0000259" key="8">
    <source>
        <dbReference type="PROSITE" id="PS50102"/>
    </source>
</evidence>
<keyword evidence="5" id="KW-0539">Nucleus</keyword>
<dbReference type="SMART" id="SM00360">
    <property type="entry name" value="RRM"/>
    <property type="match status" value="3"/>
</dbReference>
<dbReference type="FunFam" id="3.30.70.330:FF:000382">
    <property type="entry name" value="G-patch domain-containing protein"/>
    <property type="match status" value="1"/>
</dbReference>
<dbReference type="AlphaFoldDB" id="A0AAV2T7R7"/>
<comment type="subcellular location">
    <subcellularLocation>
        <location evidence="1">Nucleus</location>
    </subcellularLocation>
</comment>
<feature type="domain" description="RRM" evidence="8">
    <location>
        <begin position="95"/>
        <end position="173"/>
    </location>
</feature>
<keyword evidence="2" id="KW-0507">mRNA processing</keyword>
<accession>A0AAV2T7R7</accession>
<dbReference type="CDD" id="cd12370">
    <property type="entry name" value="RRM1_PUF60"/>
    <property type="match status" value="1"/>
</dbReference>
<dbReference type="Proteomes" id="UP001497525">
    <property type="component" value="Unassembled WGS sequence"/>
</dbReference>
<dbReference type="GO" id="GO:0000380">
    <property type="term" value="P:alternative mRNA splicing, via spliceosome"/>
    <property type="evidence" value="ECO:0007669"/>
    <property type="project" value="TreeGrafter"/>
</dbReference>
<dbReference type="InterPro" id="IPR034209">
    <property type="entry name" value="PUF60_RRM1"/>
</dbReference>
<evidence type="ECO:0000256" key="3">
    <source>
        <dbReference type="ARBA" id="ARBA00022884"/>
    </source>
</evidence>
<feature type="compositionally biased region" description="Pro residues" evidence="7">
    <location>
        <begin position="394"/>
        <end position="410"/>
    </location>
</feature>
<dbReference type="InterPro" id="IPR003954">
    <property type="entry name" value="RRM_euk-type"/>
</dbReference>
<evidence type="ECO:0000256" key="7">
    <source>
        <dbReference type="SAM" id="MobiDB-lite"/>
    </source>
</evidence>
<evidence type="ECO:0000256" key="2">
    <source>
        <dbReference type="ARBA" id="ARBA00022664"/>
    </source>
</evidence>
<comment type="caution">
    <text evidence="9">The sequence shown here is derived from an EMBL/GenBank/DDBJ whole genome shotgun (WGS) entry which is preliminary data.</text>
</comment>
<evidence type="ECO:0000313" key="9">
    <source>
        <dbReference type="EMBL" id="CAL5133149.1"/>
    </source>
</evidence>
<feature type="region of interest" description="Disordered" evidence="7">
    <location>
        <begin position="375"/>
        <end position="421"/>
    </location>
</feature>
<keyword evidence="4" id="KW-0508">mRNA splicing</keyword>
<dbReference type="GO" id="GO:0000381">
    <property type="term" value="P:regulation of alternative mRNA splicing, via spliceosome"/>
    <property type="evidence" value="ECO:0007669"/>
    <property type="project" value="TreeGrafter"/>
</dbReference>
<feature type="domain" description="RRM" evidence="8">
    <location>
        <begin position="192"/>
        <end position="271"/>
    </location>
</feature>
<evidence type="ECO:0000313" key="10">
    <source>
        <dbReference type="Proteomes" id="UP001497525"/>
    </source>
</evidence>
<dbReference type="SUPFAM" id="SSF54928">
    <property type="entry name" value="RNA-binding domain, RBD"/>
    <property type="match status" value="2"/>
</dbReference>
<dbReference type="PANTHER" id="PTHR47330:SF1">
    <property type="entry name" value="POLY(U)-BINDING-SPLICING FACTOR PUF60"/>
    <property type="match status" value="1"/>
</dbReference>
<reference evidence="9" key="1">
    <citation type="submission" date="2024-06" db="EMBL/GenBank/DDBJ databases">
        <authorList>
            <person name="Liu X."/>
            <person name="Lenzi L."/>
            <person name="Haldenby T S."/>
            <person name="Uol C."/>
        </authorList>
    </citation>
    <scope>NUCLEOTIDE SEQUENCE</scope>
</reference>
<proteinExistence type="predicted"/>
<dbReference type="InterPro" id="IPR035979">
    <property type="entry name" value="RBD_domain_sf"/>
</dbReference>
<feature type="region of interest" description="Disordered" evidence="7">
    <location>
        <begin position="333"/>
        <end position="359"/>
    </location>
</feature>
<dbReference type="EMBL" id="CAXLJL010000156">
    <property type="protein sequence ID" value="CAL5133149.1"/>
    <property type="molecule type" value="Genomic_DNA"/>
</dbReference>
<dbReference type="GO" id="GO:0003723">
    <property type="term" value="F:RNA binding"/>
    <property type="evidence" value="ECO:0007669"/>
    <property type="project" value="UniProtKB-UniRule"/>
</dbReference>